<feature type="transmembrane region" description="Helical" evidence="10">
    <location>
        <begin position="79"/>
        <end position="99"/>
    </location>
</feature>
<keyword evidence="4 10" id="KW-0812">Transmembrane</keyword>
<comment type="subcellular location">
    <subcellularLocation>
        <location evidence="1 10">Cell membrane</location>
        <topology evidence="1 10">Multi-pass membrane protein</topology>
    </subcellularLocation>
</comment>
<organism evidence="11">
    <name type="scientific">Helicoverpa armigera</name>
    <name type="common">Cotton bollworm</name>
    <name type="synonym">Heliothis armigera</name>
    <dbReference type="NCBI Taxonomy" id="29058"/>
    <lineage>
        <taxon>Eukaryota</taxon>
        <taxon>Metazoa</taxon>
        <taxon>Ecdysozoa</taxon>
        <taxon>Arthropoda</taxon>
        <taxon>Hexapoda</taxon>
        <taxon>Insecta</taxon>
        <taxon>Pterygota</taxon>
        <taxon>Neoptera</taxon>
        <taxon>Endopterygota</taxon>
        <taxon>Lepidoptera</taxon>
        <taxon>Glossata</taxon>
        <taxon>Ditrysia</taxon>
        <taxon>Noctuoidea</taxon>
        <taxon>Noctuidae</taxon>
        <taxon>Heliothinae</taxon>
        <taxon>Helicoverpa</taxon>
    </lineage>
</organism>
<evidence type="ECO:0000256" key="7">
    <source>
        <dbReference type="ARBA" id="ARBA00023136"/>
    </source>
</evidence>
<dbReference type="GO" id="GO:0004984">
    <property type="term" value="F:olfactory receptor activity"/>
    <property type="evidence" value="ECO:0007669"/>
    <property type="project" value="InterPro"/>
</dbReference>
<feature type="transmembrane region" description="Helical" evidence="10">
    <location>
        <begin position="302"/>
        <end position="320"/>
    </location>
</feature>
<dbReference type="GO" id="GO:0005886">
    <property type="term" value="C:plasma membrane"/>
    <property type="evidence" value="ECO:0007669"/>
    <property type="project" value="UniProtKB-SubCell"/>
</dbReference>
<evidence type="ECO:0000256" key="10">
    <source>
        <dbReference type="RuleBase" id="RU351113"/>
    </source>
</evidence>
<evidence type="ECO:0000256" key="4">
    <source>
        <dbReference type="ARBA" id="ARBA00022692"/>
    </source>
</evidence>
<accession>A0A1W5T541</accession>
<dbReference type="PANTHER" id="PTHR21137">
    <property type="entry name" value="ODORANT RECEPTOR"/>
    <property type="match status" value="1"/>
</dbReference>
<name>A0A1W5T541_HELAM</name>
<dbReference type="PANTHER" id="PTHR21137:SF35">
    <property type="entry name" value="ODORANT RECEPTOR 19A-RELATED"/>
    <property type="match status" value="1"/>
</dbReference>
<sequence length="426" mass="48481">MLSKIKNIIWCLGRQKIRNGEIDSVVTLLDRLILYNSGLASYTTTYKVHWTAHVLLTCFIIACVLQIIALFMGKDDPDRLFECFSVLSFCAMGMLKLLSLRKNHRKWRKLLTQITILENTQLSNRSISYVEYQSDSEDSDNFSEHISIYTKKFRGTSIVLTRIYSFTAFLFILSPFAERIICEIRGVECVGYPHVFPGWTPLDDFSIFGYLITVLCEVFSAVYCVCVHMAFDLTVIGIMIFVCGQFSLLRDYSSRIGGKGGQCNLSMRRDERARFRIIRCHDINLLLVNSITELDMLLKNIIGVYFFVATLTLCSVAVRLKSEDMGVMQLVSLIQYMCGTLTQLFLFCRYGDAVLHESTMGMGEGPFAAASWCLSPRVRRDLSMLSAGMMSQRHLRAGPFSFIDLPSFIQVVRAAYSYYAVLGKKE</sequence>
<evidence type="ECO:0000256" key="2">
    <source>
        <dbReference type="ARBA" id="ARBA00022475"/>
    </source>
</evidence>
<comment type="similarity">
    <text evidence="10">Belongs to the insect chemoreceptor superfamily. Heteromeric odorant receptor channel (TC 1.A.69) family.</text>
</comment>
<dbReference type="EMBL" id="KY825768">
    <property type="protein sequence ID" value="ARF06962.1"/>
    <property type="molecule type" value="mRNA"/>
</dbReference>
<keyword evidence="6 10" id="KW-1133">Transmembrane helix</keyword>
<dbReference type="Pfam" id="PF02949">
    <property type="entry name" value="7tm_6"/>
    <property type="match status" value="1"/>
</dbReference>
<evidence type="ECO:0000313" key="11">
    <source>
        <dbReference type="EMBL" id="ARF06962.1"/>
    </source>
</evidence>
<dbReference type="AlphaFoldDB" id="A0A1W5T541"/>
<dbReference type="GO" id="GO:0007165">
    <property type="term" value="P:signal transduction"/>
    <property type="evidence" value="ECO:0007669"/>
    <property type="project" value="UniProtKB-KW"/>
</dbReference>
<comment type="caution">
    <text evidence="10">Lacks conserved residue(s) required for the propagation of feature annotation.</text>
</comment>
<evidence type="ECO:0000256" key="3">
    <source>
        <dbReference type="ARBA" id="ARBA00022606"/>
    </source>
</evidence>
<keyword evidence="8 10" id="KW-0675">Receptor</keyword>
<evidence type="ECO:0000256" key="1">
    <source>
        <dbReference type="ARBA" id="ARBA00004651"/>
    </source>
</evidence>
<proteinExistence type="evidence at transcript level"/>
<evidence type="ECO:0000256" key="6">
    <source>
        <dbReference type="ARBA" id="ARBA00022989"/>
    </source>
</evidence>
<gene>
    <name evidence="11" type="primary">Or27</name>
</gene>
<keyword evidence="2" id="KW-1003">Cell membrane</keyword>
<evidence type="ECO:0000256" key="5">
    <source>
        <dbReference type="ARBA" id="ARBA00022725"/>
    </source>
</evidence>
<feature type="transmembrane region" description="Helical" evidence="10">
    <location>
        <begin position="54"/>
        <end position="73"/>
    </location>
</feature>
<dbReference type="OrthoDB" id="7358226at2759"/>
<feature type="transmembrane region" description="Helical" evidence="10">
    <location>
        <begin position="159"/>
        <end position="177"/>
    </location>
</feature>
<evidence type="ECO:0000256" key="8">
    <source>
        <dbReference type="ARBA" id="ARBA00023170"/>
    </source>
</evidence>
<protein>
    <recommendedName>
        <fullName evidence="10">Odorant receptor</fullName>
    </recommendedName>
</protein>
<evidence type="ECO:0000256" key="9">
    <source>
        <dbReference type="ARBA" id="ARBA00023224"/>
    </source>
</evidence>
<feature type="transmembrane region" description="Helical" evidence="10">
    <location>
        <begin position="207"/>
        <end position="226"/>
    </location>
</feature>
<keyword evidence="5 10" id="KW-0552">Olfaction</keyword>
<keyword evidence="7 10" id="KW-0472">Membrane</keyword>
<reference evidence="11" key="1">
    <citation type="journal article" date="2017" name="Insect Biochem. Mol. Biol.">
        <title>Design of larval chemical attractants based on odorant response spectra of odorant receptors in the cotton bollworm.</title>
        <authorList>
            <person name="Di C."/>
            <person name="Ning C."/>
            <person name="Huang L.Q."/>
            <person name="Wang C.Z."/>
        </authorList>
    </citation>
    <scope>NUCLEOTIDE SEQUENCE</scope>
</reference>
<dbReference type="InterPro" id="IPR004117">
    <property type="entry name" value="7tm6_olfct_rcpt"/>
</dbReference>
<keyword evidence="3 10" id="KW-0716">Sensory transduction</keyword>
<keyword evidence="9 10" id="KW-0807">Transducer</keyword>
<dbReference type="GO" id="GO:0005549">
    <property type="term" value="F:odorant binding"/>
    <property type="evidence" value="ECO:0007669"/>
    <property type="project" value="InterPro"/>
</dbReference>